<feature type="compositionally biased region" description="Basic residues" evidence="1">
    <location>
        <begin position="1"/>
        <end position="12"/>
    </location>
</feature>
<proteinExistence type="predicted"/>
<evidence type="ECO:0000313" key="5">
    <source>
        <dbReference type="Proteomes" id="UP000275024"/>
    </source>
</evidence>
<accession>A0A3A9WF64</accession>
<organism evidence="2 5">
    <name type="scientific">Streptomyces radicis</name>
    <dbReference type="NCBI Taxonomy" id="1750517"/>
    <lineage>
        <taxon>Bacteria</taxon>
        <taxon>Bacillati</taxon>
        <taxon>Actinomycetota</taxon>
        <taxon>Actinomycetes</taxon>
        <taxon>Kitasatosporales</taxon>
        <taxon>Streptomycetaceae</taxon>
        <taxon>Streptomyces</taxon>
    </lineage>
</organism>
<reference evidence="4 5" key="1">
    <citation type="submission" date="2018-09" db="EMBL/GenBank/DDBJ databases">
        <title>Streptomyces sp. nov. DS1-2, an endophytic actinomycete isolated from roots of Dendrobium scabrilingue.</title>
        <authorList>
            <person name="Kuncharoen N."/>
            <person name="Kudo T."/>
            <person name="Ohkuma M."/>
            <person name="Yuki M."/>
            <person name="Tanasupawat S."/>
        </authorList>
    </citation>
    <scope>NUCLEOTIDE SEQUENCE [LARGE SCALE GENOMIC DNA]</scope>
    <source>
        <strain evidence="2 5">AZ1-7</strain>
        <strain evidence="3 4">DS1-2</strain>
    </source>
</reference>
<dbReference type="AlphaFoldDB" id="A0A3A9WF64"/>
<name>A0A3A9WF64_9ACTN</name>
<feature type="region of interest" description="Disordered" evidence="1">
    <location>
        <begin position="1"/>
        <end position="21"/>
    </location>
</feature>
<dbReference type="EMBL" id="RBDY01000003">
    <property type="protein sequence ID" value="RKN25998.1"/>
    <property type="molecule type" value="Genomic_DNA"/>
</dbReference>
<dbReference type="InterPro" id="IPR024486">
    <property type="entry name" value="DUF2617"/>
</dbReference>
<dbReference type="EMBL" id="RBDX01000002">
    <property type="protein sequence ID" value="RKN11951.1"/>
    <property type="molecule type" value="Genomic_DNA"/>
</dbReference>
<evidence type="ECO:0000313" key="2">
    <source>
        <dbReference type="EMBL" id="RKN11951.1"/>
    </source>
</evidence>
<dbReference type="Pfam" id="PF10936">
    <property type="entry name" value="DUF2617"/>
    <property type="match status" value="1"/>
</dbReference>
<evidence type="ECO:0000256" key="1">
    <source>
        <dbReference type="SAM" id="MobiDB-lite"/>
    </source>
</evidence>
<keyword evidence="4" id="KW-1185">Reference proteome</keyword>
<sequence>MLPCHTQRRNHRGTSGGGVELAAERGGVGVGGIRLATPYLDTSAEQLSFAIGLPARPALAVSRIELGGVSLELRLLGASHQVFAGPVAETLACLPGEPGGGPPPSVERDVEGWRYRFGSRVHRHAPEAFAAEAARLRRATADRPGALCGVFPGSPHAITALTARREADVIIWQTWHAYPQTGQIVETRTRLEGP</sequence>
<dbReference type="Proteomes" id="UP000268652">
    <property type="component" value="Unassembled WGS sequence"/>
</dbReference>
<dbReference type="Proteomes" id="UP000275024">
    <property type="component" value="Unassembled WGS sequence"/>
</dbReference>
<evidence type="ECO:0000313" key="4">
    <source>
        <dbReference type="Proteomes" id="UP000268652"/>
    </source>
</evidence>
<gene>
    <name evidence="3" type="ORF">D7318_07175</name>
    <name evidence="2" type="ORF">D7319_03305</name>
</gene>
<comment type="caution">
    <text evidence="2">The sequence shown here is derived from an EMBL/GenBank/DDBJ whole genome shotgun (WGS) entry which is preliminary data.</text>
</comment>
<dbReference type="OrthoDB" id="4462506at2"/>
<protein>
    <submittedName>
        <fullName evidence="2">DUF2617 family protein</fullName>
    </submittedName>
</protein>
<evidence type="ECO:0000313" key="3">
    <source>
        <dbReference type="EMBL" id="RKN25998.1"/>
    </source>
</evidence>